<sequence length="130" mass="15246">MVWGAITYNTRSRLILIRGTIKVLWYVHDILLPHMLPLKQQLPGAIFQQNNARSHTARVLQDCLRIVTAIPLLARSPYLSPIEHFWDYLEWRVGHPTSLNELEARLQQIWNEMSQDVMQNLYVSTPDRIT</sequence>
<dbReference type="Proteomes" id="UP000887159">
    <property type="component" value="Unassembled WGS sequence"/>
</dbReference>
<reference evidence="1" key="1">
    <citation type="submission" date="2020-08" db="EMBL/GenBank/DDBJ databases">
        <title>Multicomponent nature underlies the extraordinary mechanical properties of spider dragline silk.</title>
        <authorList>
            <person name="Kono N."/>
            <person name="Nakamura H."/>
            <person name="Mori M."/>
            <person name="Yoshida Y."/>
            <person name="Ohtoshi R."/>
            <person name="Malay A.D."/>
            <person name="Moran D.A.P."/>
            <person name="Tomita M."/>
            <person name="Numata K."/>
            <person name="Arakawa K."/>
        </authorList>
    </citation>
    <scope>NUCLEOTIDE SEQUENCE</scope>
</reference>
<dbReference type="AlphaFoldDB" id="A0A8X6VRV6"/>
<comment type="caution">
    <text evidence="1">The sequence shown here is derived from an EMBL/GenBank/DDBJ whole genome shotgun (WGS) entry which is preliminary data.</text>
</comment>
<gene>
    <name evidence="1" type="primary">X975_05572</name>
    <name evidence="1" type="ORF">TNCV_2398601</name>
</gene>
<proteinExistence type="predicted"/>
<dbReference type="InterPro" id="IPR036397">
    <property type="entry name" value="RNaseH_sf"/>
</dbReference>
<protein>
    <submittedName>
        <fullName evidence="1">Transposable element Tcb2 transposase</fullName>
    </submittedName>
</protein>
<accession>A0A8X6VRV6</accession>
<dbReference type="GO" id="GO:0003676">
    <property type="term" value="F:nucleic acid binding"/>
    <property type="evidence" value="ECO:0007669"/>
    <property type="project" value="InterPro"/>
</dbReference>
<name>A0A8X6VRV6_TRICX</name>
<keyword evidence="2" id="KW-1185">Reference proteome</keyword>
<evidence type="ECO:0000313" key="2">
    <source>
        <dbReference type="Proteomes" id="UP000887159"/>
    </source>
</evidence>
<dbReference type="Gene3D" id="3.30.420.10">
    <property type="entry name" value="Ribonuclease H-like superfamily/Ribonuclease H"/>
    <property type="match status" value="1"/>
</dbReference>
<dbReference type="EMBL" id="BMAU01021349">
    <property type="protein sequence ID" value="GFY18635.1"/>
    <property type="molecule type" value="Genomic_DNA"/>
</dbReference>
<evidence type="ECO:0000313" key="1">
    <source>
        <dbReference type="EMBL" id="GFY18635.1"/>
    </source>
</evidence>
<organism evidence="1 2">
    <name type="scientific">Trichonephila clavipes</name>
    <name type="common">Golden silk orbweaver</name>
    <name type="synonym">Nephila clavipes</name>
    <dbReference type="NCBI Taxonomy" id="2585209"/>
    <lineage>
        <taxon>Eukaryota</taxon>
        <taxon>Metazoa</taxon>
        <taxon>Ecdysozoa</taxon>
        <taxon>Arthropoda</taxon>
        <taxon>Chelicerata</taxon>
        <taxon>Arachnida</taxon>
        <taxon>Araneae</taxon>
        <taxon>Araneomorphae</taxon>
        <taxon>Entelegynae</taxon>
        <taxon>Araneoidea</taxon>
        <taxon>Nephilidae</taxon>
        <taxon>Trichonephila</taxon>
    </lineage>
</organism>